<keyword evidence="2" id="KW-0805">Transcription regulation</keyword>
<feature type="domain" description="RNA polymerase sigma-70 region 2" evidence="5">
    <location>
        <begin position="37"/>
        <end position="99"/>
    </location>
</feature>
<dbReference type="InterPro" id="IPR007627">
    <property type="entry name" value="RNA_pol_sigma70_r2"/>
</dbReference>
<dbReference type="InterPro" id="IPR013325">
    <property type="entry name" value="RNA_pol_sigma_r2"/>
</dbReference>
<evidence type="ECO:0000259" key="5">
    <source>
        <dbReference type="Pfam" id="PF04542"/>
    </source>
</evidence>
<dbReference type="NCBIfam" id="TIGR02937">
    <property type="entry name" value="sigma70-ECF"/>
    <property type="match status" value="1"/>
</dbReference>
<gene>
    <name evidence="7" type="ORF">A2Y62_09680</name>
</gene>
<dbReference type="InterPro" id="IPR039425">
    <property type="entry name" value="RNA_pol_sigma-70-like"/>
</dbReference>
<dbReference type="GO" id="GO:0003677">
    <property type="term" value="F:DNA binding"/>
    <property type="evidence" value="ECO:0007669"/>
    <property type="project" value="InterPro"/>
</dbReference>
<sequence length="200" mass="23150">MKPKNEHVRLNDMNDEILVEKVKNGDKYSFNMLVWKWEKQIYNLAVRMLGSAEDASDACQDIFITAFEKVHSFKGNSKFSTWLYRIAINNCISKLRRRKTEKKFHDTSVSTDDILAGYGVQPENETALIKKQTTERVLKAIRNLPEEQKTIVELKLYQDLSFEEISQIIGIPIGTAKSRLHYALKRVKNDLKDLTSLPPM</sequence>
<evidence type="ECO:0000259" key="6">
    <source>
        <dbReference type="Pfam" id="PF08281"/>
    </source>
</evidence>
<keyword evidence="4" id="KW-0804">Transcription</keyword>
<dbReference type="GO" id="GO:0016987">
    <property type="term" value="F:sigma factor activity"/>
    <property type="evidence" value="ECO:0007669"/>
    <property type="project" value="UniProtKB-KW"/>
</dbReference>
<evidence type="ECO:0000256" key="4">
    <source>
        <dbReference type="ARBA" id="ARBA00023163"/>
    </source>
</evidence>
<keyword evidence="3" id="KW-0731">Sigma factor</keyword>
<dbReference type="Gene3D" id="1.10.10.10">
    <property type="entry name" value="Winged helix-like DNA-binding domain superfamily/Winged helix DNA-binding domain"/>
    <property type="match status" value="1"/>
</dbReference>
<dbReference type="AlphaFoldDB" id="A0A1F5V5S1"/>
<dbReference type="PANTHER" id="PTHR43133:SF51">
    <property type="entry name" value="RNA POLYMERASE SIGMA FACTOR"/>
    <property type="match status" value="1"/>
</dbReference>
<evidence type="ECO:0000256" key="2">
    <source>
        <dbReference type="ARBA" id="ARBA00023015"/>
    </source>
</evidence>
<dbReference type="Pfam" id="PF08281">
    <property type="entry name" value="Sigma70_r4_2"/>
    <property type="match status" value="1"/>
</dbReference>
<protein>
    <recommendedName>
        <fullName evidence="9">RNA polymerase subunit sigma-24</fullName>
    </recommendedName>
</protein>
<dbReference type="InterPro" id="IPR013324">
    <property type="entry name" value="RNA_pol_sigma_r3/r4-like"/>
</dbReference>
<dbReference type="Gene3D" id="1.10.1740.10">
    <property type="match status" value="1"/>
</dbReference>
<reference evidence="7 8" key="1">
    <citation type="journal article" date="2016" name="Nat. Commun.">
        <title>Thousands of microbial genomes shed light on interconnected biogeochemical processes in an aquifer system.</title>
        <authorList>
            <person name="Anantharaman K."/>
            <person name="Brown C.T."/>
            <person name="Hug L.A."/>
            <person name="Sharon I."/>
            <person name="Castelle C.J."/>
            <person name="Probst A.J."/>
            <person name="Thomas B.C."/>
            <person name="Singh A."/>
            <person name="Wilkins M.J."/>
            <person name="Karaoz U."/>
            <person name="Brodie E.L."/>
            <person name="Williams K.H."/>
            <person name="Hubbard S.S."/>
            <person name="Banfield J.F."/>
        </authorList>
    </citation>
    <scope>NUCLEOTIDE SEQUENCE [LARGE SCALE GENOMIC DNA]</scope>
</reference>
<dbReference type="SUPFAM" id="SSF88659">
    <property type="entry name" value="Sigma3 and sigma4 domains of RNA polymerase sigma factors"/>
    <property type="match status" value="1"/>
</dbReference>
<evidence type="ECO:0000256" key="3">
    <source>
        <dbReference type="ARBA" id="ARBA00023082"/>
    </source>
</evidence>
<evidence type="ECO:0008006" key="9">
    <source>
        <dbReference type="Google" id="ProtNLM"/>
    </source>
</evidence>
<dbReference type="InterPro" id="IPR013249">
    <property type="entry name" value="RNA_pol_sigma70_r4_t2"/>
</dbReference>
<dbReference type="STRING" id="1817863.A2Y62_09680"/>
<organism evidence="7 8">
    <name type="scientific">Candidatus Fischerbacteria bacterium RBG_13_37_8</name>
    <dbReference type="NCBI Taxonomy" id="1817863"/>
    <lineage>
        <taxon>Bacteria</taxon>
        <taxon>Candidatus Fischeribacteriota</taxon>
    </lineage>
</organism>
<dbReference type="PANTHER" id="PTHR43133">
    <property type="entry name" value="RNA POLYMERASE ECF-TYPE SIGMA FACTO"/>
    <property type="match status" value="1"/>
</dbReference>
<comment type="caution">
    <text evidence="7">The sequence shown here is derived from an EMBL/GenBank/DDBJ whole genome shotgun (WGS) entry which is preliminary data.</text>
</comment>
<proteinExistence type="inferred from homology"/>
<dbReference type="InterPro" id="IPR036388">
    <property type="entry name" value="WH-like_DNA-bd_sf"/>
</dbReference>
<dbReference type="SUPFAM" id="SSF88946">
    <property type="entry name" value="Sigma2 domain of RNA polymerase sigma factors"/>
    <property type="match status" value="1"/>
</dbReference>
<dbReference type="CDD" id="cd06171">
    <property type="entry name" value="Sigma70_r4"/>
    <property type="match status" value="1"/>
</dbReference>
<dbReference type="Proteomes" id="UP000178943">
    <property type="component" value="Unassembled WGS sequence"/>
</dbReference>
<dbReference type="InterPro" id="IPR014284">
    <property type="entry name" value="RNA_pol_sigma-70_dom"/>
</dbReference>
<accession>A0A1F5V5S1</accession>
<dbReference type="Pfam" id="PF04542">
    <property type="entry name" value="Sigma70_r2"/>
    <property type="match status" value="1"/>
</dbReference>
<name>A0A1F5V5S1_9BACT</name>
<evidence type="ECO:0000313" key="7">
    <source>
        <dbReference type="EMBL" id="OGF58766.1"/>
    </source>
</evidence>
<evidence type="ECO:0000313" key="8">
    <source>
        <dbReference type="Proteomes" id="UP000178943"/>
    </source>
</evidence>
<dbReference type="EMBL" id="MFGW01000232">
    <property type="protein sequence ID" value="OGF58766.1"/>
    <property type="molecule type" value="Genomic_DNA"/>
</dbReference>
<evidence type="ECO:0000256" key="1">
    <source>
        <dbReference type="ARBA" id="ARBA00010641"/>
    </source>
</evidence>
<comment type="similarity">
    <text evidence="1">Belongs to the sigma-70 factor family. ECF subfamily.</text>
</comment>
<dbReference type="GO" id="GO:0006352">
    <property type="term" value="P:DNA-templated transcription initiation"/>
    <property type="evidence" value="ECO:0007669"/>
    <property type="project" value="InterPro"/>
</dbReference>
<feature type="domain" description="RNA polymerase sigma factor 70 region 4 type 2" evidence="6">
    <location>
        <begin position="135"/>
        <end position="186"/>
    </location>
</feature>